<dbReference type="GO" id="GO:0006284">
    <property type="term" value="P:base-excision repair"/>
    <property type="evidence" value="ECO:0007669"/>
    <property type="project" value="InterPro"/>
</dbReference>
<comment type="function">
    <text evidence="15">Involved in base excision repair of DNA damaged by oxidation or by mutagenic agents. Acts as DNA glycosylase that recognizes and removes damaged bases. Has a preference for oxidized purines, such as 7,8-dihydro-8-oxoguanine (8-oxoG). Has AP (apurinic/apyrimidinic) lyase activity and introduces nicks in the DNA strand. Cleaves the DNA backbone by beta-delta elimination to generate a single-strand break at the site of the removed base with both 3'- and 5'-phosphates.</text>
</comment>
<keyword evidence="10 15" id="KW-0234">DNA repair</keyword>
<evidence type="ECO:0000256" key="3">
    <source>
        <dbReference type="ARBA" id="ARBA00011245"/>
    </source>
</evidence>
<name>A0A2A5T4V0_9GAMM</name>
<dbReference type="PANTHER" id="PTHR22993">
    <property type="entry name" value="FORMAMIDOPYRIMIDINE-DNA GLYCOSYLASE"/>
    <property type="match status" value="1"/>
</dbReference>
<dbReference type="InterPro" id="IPR015887">
    <property type="entry name" value="DNA_glyclase_Znf_dom_DNA_BS"/>
</dbReference>
<dbReference type="GeneID" id="66951404"/>
<evidence type="ECO:0000313" key="19">
    <source>
        <dbReference type="Proteomes" id="UP000219020"/>
    </source>
</evidence>
<comment type="similarity">
    <text evidence="2 15">Belongs to the FPG family.</text>
</comment>
<dbReference type="InterPro" id="IPR010979">
    <property type="entry name" value="Ribosomal_uS13-like_H2TH"/>
</dbReference>
<feature type="active site" description="Proton donor; for delta-elimination activity" evidence="15">
    <location>
        <position position="260"/>
    </location>
</feature>
<evidence type="ECO:0000256" key="11">
    <source>
        <dbReference type="ARBA" id="ARBA00023239"/>
    </source>
</evidence>
<keyword evidence="12 15" id="KW-0511">Multifunctional enzyme</keyword>
<comment type="subunit">
    <text evidence="3 15">Monomer.</text>
</comment>
<dbReference type="InterPro" id="IPR012319">
    <property type="entry name" value="FPG_cat"/>
</dbReference>
<dbReference type="EC" id="3.2.2.23" evidence="15"/>
<feature type="domain" description="FPG-type" evidence="16">
    <location>
        <begin position="236"/>
        <end position="270"/>
    </location>
</feature>
<dbReference type="NCBIfam" id="NF002211">
    <property type="entry name" value="PRK01103.1"/>
    <property type="match status" value="1"/>
</dbReference>
<dbReference type="GO" id="GO:0008270">
    <property type="term" value="F:zinc ion binding"/>
    <property type="evidence" value="ECO:0007669"/>
    <property type="project" value="UniProtKB-UniRule"/>
</dbReference>
<dbReference type="SUPFAM" id="SSF81624">
    <property type="entry name" value="N-terminal domain of MutM-like DNA repair proteins"/>
    <property type="match status" value="1"/>
</dbReference>
<feature type="binding site" evidence="15">
    <location>
        <position position="109"/>
    </location>
    <ligand>
        <name>DNA</name>
        <dbReference type="ChEBI" id="CHEBI:16991"/>
    </ligand>
</feature>
<evidence type="ECO:0000256" key="15">
    <source>
        <dbReference type="HAMAP-Rule" id="MF_00103"/>
    </source>
</evidence>
<dbReference type="Gene3D" id="1.10.8.50">
    <property type="match status" value="1"/>
</dbReference>
<dbReference type="HAMAP" id="MF_00103">
    <property type="entry name" value="Fapy_DNA_glycosyl"/>
    <property type="match status" value="1"/>
</dbReference>
<evidence type="ECO:0000256" key="6">
    <source>
        <dbReference type="ARBA" id="ARBA00022771"/>
    </source>
</evidence>
<evidence type="ECO:0000259" key="17">
    <source>
        <dbReference type="PROSITE" id="PS51068"/>
    </source>
</evidence>
<evidence type="ECO:0000256" key="12">
    <source>
        <dbReference type="ARBA" id="ARBA00023268"/>
    </source>
</evidence>
<comment type="caution">
    <text evidence="18">The sequence shown here is derived from an EMBL/GenBank/DDBJ whole genome shotgun (WGS) entry which is preliminary data.</text>
</comment>
<dbReference type="GO" id="GO:0140078">
    <property type="term" value="F:class I DNA-(apurinic or apyrimidinic site) endonuclease activity"/>
    <property type="evidence" value="ECO:0007669"/>
    <property type="project" value="UniProtKB-EC"/>
</dbReference>
<dbReference type="FunFam" id="3.20.190.10:FF:000001">
    <property type="entry name" value="Formamidopyrimidine-DNA glycosylase"/>
    <property type="match status" value="1"/>
</dbReference>
<dbReference type="NCBIfam" id="TIGR00577">
    <property type="entry name" value="fpg"/>
    <property type="match status" value="1"/>
</dbReference>
<dbReference type="Proteomes" id="UP000219020">
    <property type="component" value="Unassembled WGS sequence"/>
</dbReference>
<evidence type="ECO:0000256" key="10">
    <source>
        <dbReference type="ARBA" id="ARBA00023204"/>
    </source>
</evidence>
<dbReference type="PROSITE" id="PS51066">
    <property type="entry name" value="ZF_FPG_2"/>
    <property type="match status" value="1"/>
</dbReference>
<feature type="domain" description="Formamidopyrimidine-DNA glycosylase catalytic" evidence="17">
    <location>
        <begin position="2"/>
        <end position="112"/>
    </location>
</feature>
<gene>
    <name evidence="15" type="primary">mutM</name>
    <name evidence="15" type="synonym">fpg</name>
    <name evidence="18" type="ORF">BTN49_1146</name>
</gene>
<dbReference type="Pfam" id="PF06831">
    <property type="entry name" value="H2TH"/>
    <property type="match status" value="1"/>
</dbReference>
<keyword evidence="19" id="KW-1185">Reference proteome</keyword>
<dbReference type="CDD" id="cd08966">
    <property type="entry name" value="EcFpg-like_N"/>
    <property type="match status" value="1"/>
</dbReference>
<dbReference type="Pfam" id="PF06827">
    <property type="entry name" value="zf-FPG_IleRS"/>
    <property type="match status" value="1"/>
</dbReference>
<keyword evidence="8 15" id="KW-0862">Zinc</keyword>
<keyword evidence="13 15" id="KW-0326">Glycosidase</keyword>
<dbReference type="SUPFAM" id="SSF46946">
    <property type="entry name" value="S13-like H2TH domain"/>
    <property type="match status" value="1"/>
</dbReference>
<feature type="active site" description="Schiff-base intermediate with DNA" evidence="15">
    <location>
        <position position="2"/>
    </location>
</feature>
<evidence type="ECO:0000256" key="4">
    <source>
        <dbReference type="ARBA" id="ARBA00022723"/>
    </source>
</evidence>
<dbReference type="PROSITE" id="PS51068">
    <property type="entry name" value="FPG_CAT"/>
    <property type="match status" value="1"/>
</dbReference>
<dbReference type="EC" id="4.2.99.18" evidence="15"/>
<keyword evidence="9 15" id="KW-0238">DNA-binding</keyword>
<dbReference type="GO" id="GO:0003684">
    <property type="term" value="F:damaged DNA binding"/>
    <property type="evidence" value="ECO:0007669"/>
    <property type="project" value="InterPro"/>
</dbReference>
<evidence type="ECO:0000256" key="13">
    <source>
        <dbReference type="ARBA" id="ARBA00023295"/>
    </source>
</evidence>
<keyword evidence="6 15" id="KW-0863">Zinc-finger</keyword>
<dbReference type="PROSITE" id="PS01242">
    <property type="entry name" value="ZF_FPG_1"/>
    <property type="match status" value="1"/>
</dbReference>
<dbReference type="InterPro" id="IPR035937">
    <property type="entry name" value="FPG_N"/>
</dbReference>
<dbReference type="Gene3D" id="3.20.190.10">
    <property type="entry name" value="MutM-like, N-terminal"/>
    <property type="match status" value="1"/>
</dbReference>
<organism evidence="18 19">
    <name type="scientific">Candidatus Enterovibrio escicola</name>
    <dbReference type="NCBI Taxonomy" id="1927127"/>
    <lineage>
        <taxon>Bacteria</taxon>
        <taxon>Pseudomonadati</taxon>
        <taxon>Pseudomonadota</taxon>
        <taxon>Gammaproteobacteria</taxon>
        <taxon>Vibrionales</taxon>
        <taxon>Vibrionaceae</taxon>
        <taxon>Enterovibrio</taxon>
    </lineage>
</organism>
<feature type="active site" description="Proton donor; for beta-elimination activity" evidence="15">
    <location>
        <position position="57"/>
    </location>
</feature>
<comment type="catalytic activity">
    <reaction evidence="14 15">
        <text>2'-deoxyribonucleotide-(2'-deoxyribose 5'-phosphate)-2'-deoxyribonucleotide-DNA = a 3'-end 2'-deoxyribonucleotide-(2,3-dehydro-2,3-deoxyribose 5'-phosphate)-DNA + a 5'-end 5'-phospho-2'-deoxyribonucleoside-DNA + H(+)</text>
        <dbReference type="Rhea" id="RHEA:66592"/>
        <dbReference type="Rhea" id="RHEA-COMP:13180"/>
        <dbReference type="Rhea" id="RHEA-COMP:16897"/>
        <dbReference type="Rhea" id="RHEA-COMP:17067"/>
        <dbReference type="ChEBI" id="CHEBI:15378"/>
        <dbReference type="ChEBI" id="CHEBI:136412"/>
        <dbReference type="ChEBI" id="CHEBI:157695"/>
        <dbReference type="ChEBI" id="CHEBI:167181"/>
        <dbReference type="EC" id="4.2.99.18"/>
    </reaction>
</comment>
<dbReference type="InterPro" id="IPR015886">
    <property type="entry name" value="H2TH_FPG"/>
</dbReference>
<evidence type="ECO:0000256" key="9">
    <source>
        <dbReference type="ARBA" id="ARBA00023125"/>
    </source>
</evidence>
<evidence type="ECO:0000256" key="7">
    <source>
        <dbReference type="ARBA" id="ARBA00022801"/>
    </source>
</evidence>
<dbReference type="InterPro" id="IPR010663">
    <property type="entry name" value="Znf_FPG/IleRS"/>
</dbReference>
<evidence type="ECO:0000256" key="8">
    <source>
        <dbReference type="ARBA" id="ARBA00022833"/>
    </source>
</evidence>
<keyword evidence="11 15" id="KW-0456">Lyase</keyword>
<keyword evidence="7 15" id="KW-0378">Hydrolase</keyword>
<feature type="binding site" evidence="15">
    <location>
        <position position="90"/>
    </location>
    <ligand>
        <name>DNA</name>
        <dbReference type="ChEBI" id="CHEBI:16991"/>
    </ligand>
</feature>
<comment type="cofactor">
    <cofactor evidence="15">
        <name>Zn(2+)</name>
        <dbReference type="ChEBI" id="CHEBI:29105"/>
    </cofactor>
    <text evidence="15">Binds 1 zinc ion per subunit.</text>
</comment>
<feature type="active site" description="Proton donor" evidence="15">
    <location>
        <position position="3"/>
    </location>
</feature>
<accession>A0A2A5T4V0</accession>
<dbReference type="OrthoDB" id="9800855at2"/>
<dbReference type="SMART" id="SM01232">
    <property type="entry name" value="H2TH"/>
    <property type="match status" value="1"/>
</dbReference>
<feature type="binding site" evidence="15">
    <location>
        <position position="151"/>
    </location>
    <ligand>
        <name>DNA</name>
        <dbReference type="ChEBI" id="CHEBI:16991"/>
    </ligand>
</feature>
<dbReference type="AlphaFoldDB" id="A0A2A5T4V0"/>
<sequence length="270" mass="30665">MPELPEIEVSRIGIKPYVEGQTVTKLEVRQPKLRWPVPDSIYDIEGQVIRSLKRRAKYLILETNIGYALIHFGMSGSLRILPESSVPGRHDHVDLHLSSGTVIRYNDPRRFGAWLWQAKQGKRLQVLENLGPEPLTDAFTSEYLFVKSRNRCTTIKEFIMNNSIVVGVGNIYASESLFMSKIHPKRQARKLTSEEIEIVVESIKVVLTTAIQQGGTTLKDYTQPNGKLGYFFQELQVYGRTGKPCLVCNNTLESIKIGQRNTVFCSHCQK</sequence>
<dbReference type="InterPro" id="IPR020629">
    <property type="entry name" value="FPG_Glyclase"/>
</dbReference>
<evidence type="ECO:0000259" key="16">
    <source>
        <dbReference type="PROSITE" id="PS51066"/>
    </source>
</evidence>
<protein>
    <recommendedName>
        <fullName evidence="15">Formamidopyrimidine-DNA glycosylase</fullName>
        <shortName evidence="15">Fapy-DNA glycosylase</shortName>
        <ecNumber evidence="15">3.2.2.23</ecNumber>
    </recommendedName>
    <alternativeName>
        <fullName evidence="15">DNA-(apurinic or apyrimidinic site) lyase MutM</fullName>
        <shortName evidence="15">AP lyase MutM</shortName>
        <ecNumber evidence="15">4.2.99.18</ecNumber>
    </alternativeName>
</protein>
<dbReference type="PANTHER" id="PTHR22993:SF9">
    <property type="entry name" value="FORMAMIDOPYRIMIDINE-DNA GLYCOSYLASE"/>
    <property type="match status" value="1"/>
</dbReference>
<dbReference type="Pfam" id="PF01149">
    <property type="entry name" value="Fapy_DNA_glyco"/>
    <property type="match status" value="1"/>
</dbReference>
<dbReference type="FunFam" id="1.10.8.50:FF:000003">
    <property type="entry name" value="Formamidopyrimidine-DNA glycosylase"/>
    <property type="match status" value="1"/>
</dbReference>
<evidence type="ECO:0000256" key="14">
    <source>
        <dbReference type="ARBA" id="ARBA00044632"/>
    </source>
</evidence>
<keyword evidence="5 15" id="KW-0227">DNA damage</keyword>
<dbReference type="InterPro" id="IPR000214">
    <property type="entry name" value="Znf_DNA_glyclase/AP_lyase"/>
</dbReference>
<evidence type="ECO:0000256" key="1">
    <source>
        <dbReference type="ARBA" id="ARBA00001668"/>
    </source>
</evidence>
<dbReference type="GO" id="GO:0034039">
    <property type="term" value="F:8-oxo-7,8-dihydroguanine DNA N-glycosylase activity"/>
    <property type="evidence" value="ECO:0007669"/>
    <property type="project" value="TreeGrafter"/>
</dbReference>
<proteinExistence type="inferred from homology"/>
<comment type="catalytic activity">
    <reaction evidence="1 15">
        <text>Hydrolysis of DNA containing ring-opened 7-methylguanine residues, releasing 2,6-diamino-4-hydroxy-5-(N-methyl)formamidopyrimidine.</text>
        <dbReference type="EC" id="3.2.2.23"/>
    </reaction>
</comment>
<evidence type="ECO:0000256" key="2">
    <source>
        <dbReference type="ARBA" id="ARBA00009409"/>
    </source>
</evidence>
<dbReference type="EMBL" id="NBYY01000011">
    <property type="protein sequence ID" value="PCS23150.1"/>
    <property type="molecule type" value="Genomic_DNA"/>
</dbReference>
<evidence type="ECO:0000256" key="5">
    <source>
        <dbReference type="ARBA" id="ARBA00022763"/>
    </source>
</evidence>
<dbReference type="SUPFAM" id="SSF57716">
    <property type="entry name" value="Glucocorticoid receptor-like (DNA-binding domain)"/>
    <property type="match status" value="1"/>
</dbReference>
<evidence type="ECO:0000313" key="18">
    <source>
        <dbReference type="EMBL" id="PCS23150.1"/>
    </source>
</evidence>
<dbReference type="SMART" id="SM00898">
    <property type="entry name" value="Fapy_DNA_glyco"/>
    <property type="match status" value="1"/>
</dbReference>
<dbReference type="RefSeq" id="WP_097356200.1">
    <property type="nucleotide sequence ID" value="NZ_CAWNJE010000006.1"/>
</dbReference>
<reference evidence="19" key="1">
    <citation type="submission" date="2017-04" db="EMBL/GenBank/DDBJ databases">
        <title>Genome evolution of the luminous symbionts of deep sea anglerfish.</title>
        <authorList>
            <person name="Hendry T.A."/>
        </authorList>
    </citation>
    <scope>NUCLEOTIDE SEQUENCE [LARGE SCALE GENOMIC DNA]</scope>
</reference>
<keyword evidence="4 15" id="KW-0479">Metal-binding</keyword>